<dbReference type="Proteomes" id="UP001299970">
    <property type="component" value="Unassembled WGS sequence"/>
</dbReference>
<name>A0ABS9TKK4_9PSEU</name>
<proteinExistence type="predicted"/>
<dbReference type="RefSeq" id="WP_241039575.1">
    <property type="nucleotide sequence ID" value="NZ_BAAAJF010000011.1"/>
</dbReference>
<gene>
    <name evidence="1" type="ORF">MMF94_24865</name>
</gene>
<dbReference type="EMBL" id="JAKXMK010000022">
    <property type="protein sequence ID" value="MCH6168938.1"/>
    <property type="molecule type" value="Genomic_DNA"/>
</dbReference>
<sequence>MSDPVEHDLELTTSALRSGPLALGIAGGLVEIQRWQDRIDGTGAAALEEIGAALAELRGELESDAPDPAVLADLMRRLGERTLVVAEDQPEGNVRSRLEELGHLLQQGAAEAG</sequence>
<reference evidence="1 2" key="1">
    <citation type="submission" date="2022-03" db="EMBL/GenBank/DDBJ databases">
        <title>Pseudonocardia alaer sp. nov., a novel actinomycete isolated from reed forest soil.</title>
        <authorList>
            <person name="Wang L."/>
        </authorList>
    </citation>
    <scope>NUCLEOTIDE SEQUENCE [LARGE SCALE GENOMIC DNA]</scope>
    <source>
        <strain evidence="1 2">Y-16303</strain>
    </source>
</reference>
<accession>A0ABS9TKK4</accession>
<comment type="caution">
    <text evidence="1">The sequence shown here is derived from an EMBL/GenBank/DDBJ whole genome shotgun (WGS) entry which is preliminary data.</text>
</comment>
<protein>
    <submittedName>
        <fullName evidence="1">Uncharacterized protein</fullName>
    </submittedName>
</protein>
<keyword evidence="2" id="KW-1185">Reference proteome</keyword>
<organism evidence="1 2">
    <name type="scientific">Pseudonocardia alaniniphila</name>
    <dbReference type="NCBI Taxonomy" id="75291"/>
    <lineage>
        <taxon>Bacteria</taxon>
        <taxon>Bacillati</taxon>
        <taxon>Actinomycetota</taxon>
        <taxon>Actinomycetes</taxon>
        <taxon>Pseudonocardiales</taxon>
        <taxon>Pseudonocardiaceae</taxon>
        <taxon>Pseudonocardia</taxon>
    </lineage>
</organism>
<evidence type="ECO:0000313" key="1">
    <source>
        <dbReference type="EMBL" id="MCH6168938.1"/>
    </source>
</evidence>
<evidence type="ECO:0000313" key="2">
    <source>
        <dbReference type="Proteomes" id="UP001299970"/>
    </source>
</evidence>